<sequence length="82" mass="9259">MTSVFRQWTIDAHDIERLARFWSGALDYRIESDGSDGPTCHLLPREDAPAGAPTVWVQHAGDPFVVLRDPEGNEFCILRDPH</sequence>
<proteinExistence type="predicted"/>
<dbReference type="GO" id="GO:0016829">
    <property type="term" value="F:lyase activity"/>
    <property type="evidence" value="ECO:0007669"/>
    <property type="project" value="UniProtKB-KW"/>
</dbReference>
<evidence type="ECO:0000313" key="4">
    <source>
        <dbReference type="Proteomes" id="UP000587211"/>
    </source>
</evidence>
<protein>
    <submittedName>
        <fullName evidence="3">Enzyme related to lactoylglutathione lyase</fullName>
    </submittedName>
    <submittedName>
        <fullName evidence="2">VOC family protein</fullName>
    </submittedName>
</protein>
<organism evidence="2 5">
    <name type="scientific">Aeromicrobium tamlense</name>
    <dbReference type="NCBI Taxonomy" id="375541"/>
    <lineage>
        <taxon>Bacteria</taxon>
        <taxon>Bacillati</taxon>
        <taxon>Actinomycetota</taxon>
        <taxon>Actinomycetes</taxon>
        <taxon>Propionibacteriales</taxon>
        <taxon>Nocardioidaceae</taxon>
        <taxon>Aeromicrobium</taxon>
    </lineage>
</organism>
<name>A0A8I0KNB3_9ACTN</name>
<dbReference type="Gene3D" id="3.10.180.10">
    <property type="entry name" value="2,3-Dihydroxybiphenyl 1,2-Dioxygenase, domain 1"/>
    <property type="match status" value="1"/>
</dbReference>
<evidence type="ECO:0000313" key="5">
    <source>
        <dbReference type="Proteomes" id="UP000659061"/>
    </source>
</evidence>
<evidence type="ECO:0000259" key="1">
    <source>
        <dbReference type="Pfam" id="PF18029"/>
    </source>
</evidence>
<keyword evidence="3" id="KW-0456">Lyase</keyword>
<dbReference type="SUPFAM" id="SSF54593">
    <property type="entry name" value="Glyoxalase/Bleomycin resistance protein/Dihydroxybiphenyl dioxygenase"/>
    <property type="match status" value="1"/>
</dbReference>
<dbReference type="InterPro" id="IPR041581">
    <property type="entry name" value="Glyoxalase_6"/>
</dbReference>
<evidence type="ECO:0000313" key="2">
    <source>
        <dbReference type="EMBL" id="MBD1272063.1"/>
    </source>
</evidence>
<dbReference type="EMBL" id="JACBZN010000001">
    <property type="protein sequence ID" value="NYI38744.1"/>
    <property type="molecule type" value="Genomic_DNA"/>
</dbReference>
<keyword evidence="4" id="KW-1185">Reference proteome</keyword>
<dbReference type="Proteomes" id="UP000659061">
    <property type="component" value="Unassembled WGS sequence"/>
</dbReference>
<comment type="caution">
    <text evidence="2">The sequence shown here is derived from an EMBL/GenBank/DDBJ whole genome shotgun (WGS) entry which is preliminary data.</text>
</comment>
<dbReference type="EMBL" id="JACWMT010000004">
    <property type="protein sequence ID" value="MBD1272063.1"/>
    <property type="molecule type" value="Genomic_DNA"/>
</dbReference>
<feature type="domain" description="Glyoxalase-like" evidence="1">
    <location>
        <begin position="9"/>
        <end position="62"/>
    </location>
</feature>
<accession>A0A8I0KNB3</accession>
<dbReference type="InterPro" id="IPR029068">
    <property type="entry name" value="Glyas_Bleomycin-R_OHBP_Dase"/>
</dbReference>
<dbReference type="RefSeq" id="WP_179425733.1">
    <property type="nucleotide sequence ID" value="NZ_BAAAMP010000016.1"/>
</dbReference>
<reference evidence="3 4" key="1">
    <citation type="submission" date="2020-07" db="EMBL/GenBank/DDBJ databases">
        <title>Sequencing the genomes of 1000 actinobacteria strains.</title>
        <authorList>
            <person name="Klenk H.-P."/>
        </authorList>
    </citation>
    <scope>NUCLEOTIDE SEQUENCE [LARGE SCALE GENOMIC DNA]</scope>
    <source>
        <strain evidence="3 4">DSM 19087</strain>
    </source>
</reference>
<reference evidence="2" key="2">
    <citation type="submission" date="2020-09" db="EMBL/GenBank/DDBJ databases">
        <title>Novel species in genus Aeromicrobium.</title>
        <authorList>
            <person name="Zhang G."/>
        </authorList>
    </citation>
    <scope>NUCLEOTIDE SEQUENCE</scope>
    <source>
        <strain evidence="2">SSW1-57</strain>
    </source>
</reference>
<dbReference type="Pfam" id="PF18029">
    <property type="entry name" value="Glyoxalase_6"/>
    <property type="match status" value="1"/>
</dbReference>
<dbReference type="AlphaFoldDB" id="A0A8I0KNB3"/>
<gene>
    <name evidence="3" type="ORF">BJ975_002119</name>
    <name evidence="2" type="ORF">IDH50_17595</name>
</gene>
<dbReference type="Proteomes" id="UP000587211">
    <property type="component" value="Unassembled WGS sequence"/>
</dbReference>
<evidence type="ECO:0000313" key="3">
    <source>
        <dbReference type="EMBL" id="NYI38744.1"/>
    </source>
</evidence>